<dbReference type="SMART" id="SM00448">
    <property type="entry name" value="REC"/>
    <property type="match status" value="1"/>
</dbReference>
<sequence>MTTHVYLVEDNLVIRHGLLAAMEDIANMAVVGMAQTQFEALEWLHKHPTQWDLLVVDLFLVEGSGMEVVKACALRRPTQRVVVLTNYAEVASSRAMLGGADAVFDKTTQLDEFLAYVERCVVDGEARSADAA</sequence>
<dbReference type="Pfam" id="PF00072">
    <property type="entry name" value="Response_reg"/>
    <property type="match status" value="1"/>
</dbReference>
<comment type="caution">
    <text evidence="3">The sequence shown here is derived from an EMBL/GenBank/DDBJ whole genome shotgun (WGS) entry which is preliminary data.</text>
</comment>
<keyword evidence="4" id="KW-1185">Reference proteome</keyword>
<dbReference type="InterPro" id="IPR001789">
    <property type="entry name" value="Sig_transdc_resp-reg_receiver"/>
</dbReference>
<dbReference type="SUPFAM" id="SSF52172">
    <property type="entry name" value="CheY-like"/>
    <property type="match status" value="1"/>
</dbReference>
<evidence type="ECO:0000313" key="3">
    <source>
        <dbReference type="EMBL" id="MDP9900084.1"/>
    </source>
</evidence>
<evidence type="ECO:0000259" key="2">
    <source>
        <dbReference type="PROSITE" id="PS50110"/>
    </source>
</evidence>
<accession>A0ABT9S6U6</accession>
<name>A0ABT9S6U6_9BURK</name>
<feature type="domain" description="Response regulatory" evidence="2">
    <location>
        <begin position="4"/>
        <end position="121"/>
    </location>
</feature>
<protein>
    <submittedName>
        <fullName evidence="3">ActR/RegA family two-component response regulator</fullName>
    </submittedName>
</protein>
<feature type="modified residue" description="4-aspartylphosphate" evidence="1">
    <location>
        <position position="57"/>
    </location>
</feature>
<gene>
    <name evidence="3" type="ORF">J2W36_002335</name>
</gene>
<dbReference type="EMBL" id="JAUSRO010000006">
    <property type="protein sequence ID" value="MDP9900084.1"/>
    <property type="molecule type" value="Genomic_DNA"/>
</dbReference>
<keyword evidence="1" id="KW-0597">Phosphoprotein</keyword>
<dbReference type="RefSeq" id="WP_307689887.1">
    <property type="nucleotide sequence ID" value="NZ_JAUSRO010000006.1"/>
</dbReference>
<evidence type="ECO:0000256" key="1">
    <source>
        <dbReference type="PROSITE-ProRule" id="PRU00169"/>
    </source>
</evidence>
<dbReference type="Proteomes" id="UP001226867">
    <property type="component" value="Unassembled WGS sequence"/>
</dbReference>
<dbReference type="PROSITE" id="PS50110">
    <property type="entry name" value="RESPONSE_REGULATORY"/>
    <property type="match status" value="1"/>
</dbReference>
<dbReference type="InterPro" id="IPR011006">
    <property type="entry name" value="CheY-like_superfamily"/>
</dbReference>
<proteinExistence type="predicted"/>
<dbReference type="InterPro" id="IPR051015">
    <property type="entry name" value="EvgA-like"/>
</dbReference>
<dbReference type="PANTHER" id="PTHR45566">
    <property type="entry name" value="HTH-TYPE TRANSCRIPTIONAL REGULATOR YHJB-RELATED"/>
    <property type="match status" value="1"/>
</dbReference>
<evidence type="ECO:0000313" key="4">
    <source>
        <dbReference type="Proteomes" id="UP001226867"/>
    </source>
</evidence>
<dbReference type="PANTHER" id="PTHR45566:SF2">
    <property type="entry name" value="NARL SUBFAMILY"/>
    <property type="match status" value="1"/>
</dbReference>
<reference evidence="3 4" key="1">
    <citation type="submission" date="2023-07" db="EMBL/GenBank/DDBJ databases">
        <title>Sorghum-associated microbial communities from plants grown in Nebraska, USA.</title>
        <authorList>
            <person name="Schachtman D."/>
        </authorList>
    </citation>
    <scope>NUCLEOTIDE SEQUENCE [LARGE SCALE GENOMIC DNA]</scope>
    <source>
        <strain evidence="3 4">DS1607</strain>
    </source>
</reference>
<organism evidence="3 4">
    <name type="scientific">Variovorax ginsengisoli</name>
    <dbReference type="NCBI Taxonomy" id="363844"/>
    <lineage>
        <taxon>Bacteria</taxon>
        <taxon>Pseudomonadati</taxon>
        <taxon>Pseudomonadota</taxon>
        <taxon>Betaproteobacteria</taxon>
        <taxon>Burkholderiales</taxon>
        <taxon>Comamonadaceae</taxon>
        <taxon>Variovorax</taxon>
    </lineage>
</organism>
<dbReference type="Gene3D" id="3.40.50.2300">
    <property type="match status" value="1"/>
</dbReference>